<gene>
    <name evidence="1" type="ORF">IE53DRAFT_393091</name>
</gene>
<name>A0ACD0P0X1_9BASI</name>
<protein>
    <submittedName>
        <fullName evidence="1">Uncharacterized protein</fullName>
    </submittedName>
</protein>
<dbReference type="Proteomes" id="UP000245626">
    <property type="component" value="Unassembled WGS sequence"/>
</dbReference>
<evidence type="ECO:0000313" key="2">
    <source>
        <dbReference type="Proteomes" id="UP000245626"/>
    </source>
</evidence>
<dbReference type="EMBL" id="KZ819826">
    <property type="protein sequence ID" value="PWN51666.1"/>
    <property type="molecule type" value="Genomic_DNA"/>
</dbReference>
<proteinExistence type="predicted"/>
<keyword evidence="2" id="KW-1185">Reference proteome</keyword>
<sequence>MSFFGFDTTLPRDKGGKSGGRDSAFDPVFDPTGGIDDDDTLDAKIKALAAGAQEDVEIYTWGQEGYDGLGDKLEEANDELNEDTFGALGDDIAGKDFDFGATTSLGEPSHGDSSQQSSAFDHPKPKRDNKNAFATSLDEFWTTPAPRFGAPPQNDIFVGMQQQQKLEDLPSSQATRGSARTLEEIEAEMLAARNKANPPSSSQPQQPQDARRPLTLEEVEAEMLARRSTGAPPAQPAQPPPLPQQPPQGILGGQPPAQHLAGMPAGLSALLQGQQPTAHQRTDSRGPPTAGYTHSPQSSMALPGMPMPPPMGPGARVIPGMQPPQAPAAMQATAQAQVQAQAEHFARMRALLEATPPVVQQSILALPPPMQFDALESVVRAFPRLLDPSNRDPAAGGASLEEQEAVKFMMEKVQAYIAEMERVETKRKVRMNKIASMARYNGLMSGSDKDFITRIQISQLVTPDPYADDFYAHIYFALRGGPMRPGIGPLPGSAPSQQTKAGKGRQRLNRQQNAMLRMQQQVERIVQNRKERIEKSANGATLEGALGRVSLSSTKNPRQMLQISSDATKKAEDKSNSNAEAVSGARDAIREALAGASLGEGGQRQGADGQKRDPLGRHEVLRILEKLYDTVLALEQLRRNAPPTASSPRSPEGEGKSMSEEEEEALKAWQSKQAALTALLWKELRVLEPLEISDPHPFVSLLSSAKGKRLLPRALRHLSPEQTLTALTMVVASFETLDVVRKAHLLDDSSDDPSKSEAKADIERQTETFANTIVPSMLILASTAPMRIVSGMLALFVERNNVIKVAQTRPGVAFLTIFLSRAESLRQGGSTSGSDGPSKDELDQWRQIFGLLFSRLTSKGQLPSLFPSTRAKAALPFGVGYYLGGGLGQSARSALGGAGGKYRNADVEDEPVWNLMAALAVSASMEQQQVLVQELREKILENVISAKEWSTRNGGVNAAGDELGPDLRIRNVNLLLHALNLDAAQITV</sequence>
<organism evidence="1 2">
    <name type="scientific">Violaceomyces palustris</name>
    <dbReference type="NCBI Taxonomy" id="1673888"/>
    <lineage>
        <taxon>Eukaryota</taxon>
        <taxon>Fungi</taxon>
        <taxon>Dikarya</taxon>
        <taxon>Basidiomycota</taxon>
        <taxon>Ustilaginomycotina</taxon>
        <taxon>Ustilaginomycetes</taxon>
        <taxon>Violaceomycetales</taxon>
        <taxon>Violaceomycetaceae</taxon>
        <taxon>Violaceomyces</taxon>
    </lineage>
</organism>
<reference evidence="1 2" key="1">
    <citation type="journal article" date="2018" name="Mol. Biol. Evol.">
        <title>Broad Genomic Sampling Reveals a Smut Pathogenic Ancestry of the Fungal Clade Ustilaginomycotina.</title>
        <authorList>
            <person name="Kijpornyongpan T."/>
            <person name="Mondo S.J."/>
            <person name="Barry K."/>
            <person name="Sandor L."/>
            <person name="Lee J."/>
            <person name="Lipzen A."/>
            <person name="Pangilinan J."/>
            <person name="LaButti K."/>
            <person name="Hainaut M."/>
            <person name="Henrissat B."/>
            <person name="Grigoriev I.V."/>
            <person name="Spatafora J.W."/>
            <person name="Aime M.C."/>
        </authorList>
    </citation>
    <scope>NUCLEOTIDE SEQUENCE [LARGE SCALE GENOMIC DNA]</scope>
    <source>
        <strain evidence="1 2">SA 807</strain>
    </source>
</reference>
<accession>A0ACD0P0X1</accession>
<evidence type="ECO:0000313" key="1">
    <source>
        <dbReference type="EMBL" id="PWN51666.1"/>
    </source>
</evidence>